<evidence type="ECO:0000256" key="10">
    <source>
        <dbReference type="SAM" id="Phobius"/>
    </source>
</evidence>
<gene>
    <name evidence="11" type="ORF">SAMN05421829_11284</name>
</gene>
<dbReference type="GO" id="GO:0005886">
    <property type="term" value="C:plasma membrane"/>
    <property type="evidence" value="ECO:0007669"/>
    <property type="project" value="UniProtKB-SubCell"/>
</dbReference>
<comment type="subcellular location">
    <subcellularLocation>
        <location evidence="1">Cell membrane</location>
        <topology evidence="1">Multi-pass membrane protein</topology>
    </subcellularLocation>
</comment>
<evidence type="ECO:0000256" key="4">
    <source>
        <dbReference type="ARBA" id="ARBA00022960"/>
    </source>
</evidence>
<keyword evidence="2" id="KW-1003">Cell membrane</keyword>
<evidence type="ECO:0000256" key="3">
    <source>
        <dbReference type="ARBA" id="ARBA00022692"/>
    </source>
</evidence>
<dbReference type="Pfam" id="PF03023">
    <property type="entry name" value="MurJ"/>
    <property type="match status" value="1"/>
</dbReference>
<proteinExistence type="inferred from homology"/>
<feature type="transmembrane region" description="Helical" evidence="10">
    <location>
        <begin position="273"/>
        <end position="294"/>
    </location>
</feature>
<evidence type="ECO:0000256" key="1">
    <source>
        <dbReference type="ARBA" id="ARBA00004651"/>
    </source>
</evidence>
<feature type="transmembrane region" description="Helical" evidence="10">
    <location>
        <begin position="36"/>
        <end position="60"/>
    </location>
</feature>
<feature type="transmembrane region" description="Helical" evidence="10">
    <location>
        <begin position="306"/>
        <end position="326"/>
    </location>
</feature>
<keyword evidence="3 10" id="KW-0812">Transmembrane</keyword>
<keyword evidence="7 10" id="KW-0472">Membrane</keyword>
<feature type="transmembrane region" description="Helical" evidence="10">
    <location>
        <begin position="197"/>
        <end position="219"/>
    </location>
</feature>
<evidence type="ECO:0000256" key="8">
    <source>
        <dbReference type="ARBA" id="ARBA00060041"/>
    </source>
</evidence>
<evidence type="ECO:0000256" key="5">
    <source>
        <dbReference type="ARBA" id="ARBA00022984"/>
    </source>
</evidence>
<evidence type="ECO:0000313" key="11">
    <source>
        <dbReference type="EMBL" id="SIR28452.1"/>
    </source>
</evidence>
<evidence type="ECO:0000256" key="7">
    <source>
        <dbReference type="ARBA" id="ARBA00023136"/>
    </source>
</evidence>
<evidence type="ECO:0000313" key="12">
    <source>
        <dbReference type="Proteomes" id="UP000186819"/>
    </source>
</evidence>
<keyword evidence="6 10" id="KW-1133">Transmembrane helix</keyword>
<feature type="transmembrane region" description="Helical" evidence="10">
    <location>
        <begin position="67"/>
        <end position="86"/>
    </location>
</feature>
<dbReference type="GO" id="GO:0009252">
    <property type="term" value="P:peptidoglycan biosynthetic process"/>
    <property type="evidence" value="ECO:0007669"/>
    <property type="project" value="UniProtKB-KW"/>
</dbReference>
<dbReference type="GO" id="GO:0008360">
    <property type="term" value="P:regulation of cell shape"/>
    <property type="evidence" value="ECO:0007669"/>
    <property type="project" value="UniProtKB-KW"/>
</dbReference>
<keyword evidence="12" id="KW-1185">Reference proteome</keyword>
<protein>
    <submittedName>
        <fullName evidence="11">MviN-like protein</fullName>
    </submittedName>
</protein>
<dbReference type="Proteomes" id="UP000186819">
    <property type="component" value="Unassembled WGS sequence"/>
</dbReference>
<accession>A0A1N6ZNK6</accession>
<evidence type="ECO:0000256" key="2">
    <source>
        <dbReference type="ARBA" id="ARBA00022475"/>
    </source>
</evidence>
<sequence>MALAVALFVQASVGGGLVSALVPEFVRSDERKGITSFATIAAGGGVVAGFAAAVITGGYLPIWVSSLAVGVMATSGLLAAPSVAALNADHRYGAPGISWGLRLVPVGLFVVVEDAGRQLAALLLGLAAADALRAAVLLWIARARLAFSRAYCELGFPISAASVIAASVVAGFNPLVVRWLATLHDPGSVSLFEAADRLYSSVASLATIGVGSVTLVYLARLQGTDEEEPRWRLILQVSVAWSMLWLVVSLGLWRWFPWDGPWFALQSAEGMRAVRDTFLCLAIGMTGFILTGVFARRLLVMGLSTWLVPLSLAGVACTLVAGLLLVRTFGVPGIGAALSLSQYLVAGLMVWALNRKAGNASSRIG</sequence>
<organism evidence="11 12">
    <name type="scientific">Aromatoleum tolulyticum</name>
    <dbReference type="NCBI Taxonomy" id="34027"/>
    <lineage>
        <taxon>Bacteria</taxon>
        <taxon>Pseudomonadati</taxon>
        <taxon>Pseudomonadota</taxon>
        <taxon>Betaproteobacteria</taxon>
        <taxon>Rhodocyclales</taxon>
        <taxon>Rhodocyclaceae</taxon>
        <taxon>Aromatoleum</taxon>
    </lineage>
</organism>
<keyword evidence="5" id="KW-0573">Peptidoglycan synthesis</keyword>
<comment type="function">
    <text evidence="8">Involved in peptidoglycan biosynthesis. Transports lipid-linked peptidoglycan precursors from the inner to the outer leaflet of the cytoplasmic membrane.</text>
</comment>
<dbReference type="STRING" id="34027.SAMN05421829_11284"/>
<feature type="transmembrane region" description="Helical" evidence="10">
    <location>
        <begin position="154"/>
        <end position="177"/>
    </location>
</feature>
<feature type="transmembrane region" description="Helical" evidence="10">
    <location>
        <begin position="332"/>
        <end position="353"/>
    </location>
</feature>
<reference evidence="12" key="1">
    <citation type="submission" date="2017-01" db="EMBL/GenBank/DDBJ databases">
        <authorList>
            <person name="Varghese N."/>
            <person name="Submissions S."/>
        </authorList>
    </citation>
    <scope>NUCLEOTIDE SEQUENCE [LARGE SCALE GENOMIC DNA]</scope>
    <source>
        <strain evidence="12">ATCC 51758</strain>
    </source>
</reference>
<evidence type="ECO:0000256" key="9">
    <source>
        <dbReference type="ARBA" id="ARBA00061532"/>
    </source>
</evidence>
<feature type="transmembrane region" description="Helical" evidence="10">
    <location>
        <begin position="119"/>
        <end position="142"/>
    </location>
</feature>
<dbReference type="AlphaFoldDB" id="A0A1N6ZNK6"/>
<feature type="transmembrane region" description="Helical" evidence="10">
    <location>
        <begin position="231"/>
        <end position="253"/>
    </location>
</feature>
<keyword evidence="4" id="KW-0133">Cell shape</keyword>
<evidence type="ECO:0000256" key="6">
    <source>
        <dbReference type="ARBA" id="ARBA00022989"/>
    </source>
</evidence>
<comment type="similarity">
    <text evidence="9">Belongs to the MurJ/MviN family.</text>
</comment>
<dbReference type="InterPro" id="IPR004268">
    <property type="entry name" value="MurJ"/>
</dbReference>
<name>A0A1N6ZNK6_9RHOO</name>
<dbReference type="EMBL" id="FTMD01000012">
    <property type="protein sequence ID" value="SIR28452.1"/>
    <property type="molecule type" value="Genomic_DNA"/>
</dbReference>